<evidence type="ECO:0000313" key="12">
    <source>
        <dbReference type="EMBL" id="EGP91137.1"/>
    </source>
</evidence>
<feature type="compositionally biased region" description="Low complexity" evidence="10">
    <location>
        <begin position="750"/>
        <end position="765"/>
    </location>
</feature>
<dbReference type="OrthoDB" id="2130750at2759"/>
<keyword evidence="4" id="KW-0493">Microtubule</keyword>
<dbReference type="Gene3D" id="3.30.1370.10">
    <property type="entry name" value="K Homology domain, type 1"/>
    <property type="match status" value="3"/>
</dbReference>
<dbReference type="SMART" id="SM01052">
    <property type="entry name" value="CAP_GLY"/>
    <property type="match status" value="1"/>
</dbReference>
<dbReference type="SUPFAM" id="SSF74924">
    <property type="entry name" value="Cap-Gly domain"/>
    <property type="match status" value="1"/>
</dbReference>
<feature type="region of interest" description="Disordered" evidence="10">
    <location>
        <begin position="677"/>
        <end position="923"/>
    </location>
</feature>
<dbReference type="Proteomes" id="UP000008062">
    <property type="component" value="Chromosome 1"/>
</dbReference>
<dbReference type="GeneID" id="13403063"/>
<evidence type="ECO:0000256" key="9">
    <source>
        <dbReference type="SAM" id="Coils"/>
    </source>
</evidence>
<dbReference type="InterPro" id="IPR004087">
    <property type="entry name" value="KH_dom"/>
</dbReference>
<feature type="compositionally biased region" description="Low complexity" evidence="10">
    <location>
        <begin position="471"/>
        <end position="484"/>
    </location>
</feature>
<dbReference type="HOGENOM" id="CLU_235683_0_0_1"/>
<dbReference type="RefSeq" id="XP_003856161.1">
    <property type="nucleotide sequence ID" value="XM_003856113.1"/>
</dbReference>
<dbReference type="PANTHER" id="PTHR18916">
    <property type="entry name" value="DYNACTIN 1-RELATED MICROTUBULE-BINDING"/>
    <property type="match status" value="1"/>
</dbReference>
<comment type="similarity">
    <text evidence="2">Belongs to the dynactin 150 kDa subunit family.</text>
</comment>
<evidence type="ECO:0000256" key="4">
    <source>
        <dbReference type="ARBA" id="ARBA00022701"/>
    </source>
</evidence>
<keyword evidence="13" id="KW-1185">Reference proteome</keyword>
<dbReference type="STRING" id="336722.F9WZY3"/>
<dbReference type="GO" id="GO:0051301">
    <property type="term" value="P:cell division"/>
    <property type="evidence" value="ECO:0007669"/>
    <property type="project" value="UniProtKB-KW"/>
</dbReference>
<dbReference type="PROSITE" id="PS50245">
    <property type="entry name" value="CAP_GLY_2"/>
    <property type="match status" value="1"/>
</dbReference>
<feature type="compositionally biased region" description="Basic and acidic residues" evidence="10">
    <location>
        <begin position="130"/>
        <end position="150"/>
    </location>
</feature>
<dbReference type="KEGG" id="ztr:MYCGRDRAFT_107063"/>
<dbReference type="OMA" id="LFEMEPV"/>
<dbReference type="eggNOG" id="KOG1676">
    <property type="taxonomic scope" value="Eukaryota"/>
</dbReference>
<evidence type="ECO:0000313" key="13">
    <source>
        <dbReference type="Proteomes" id="UP000008062"/>
    </source>
</evidence>
<dbReference type="InterPro" id="IPR036859">
    <property type="entry name" value="CAP-Gly_dom_sf"/>
</dbReference>
<dbReference type="CDD" id="cd00105">
    <property type="entry name" value="KH-I"/>
    <property type="match status" value="1"/>
</dbReference>
<organism evidence="12 13">
    <name type="scientific">Zymoseptoria tritici (strain CBS 115943 / IPO323)</name>
    <name type="common">Speckled leaf blotch fungus</name>
    <name type="synonym">Septoria tritici</name>
    <dbReference type="NCBI Taxonomy" id="336722"/>
    <lineage>
        <taxon>Eukaryota</taxon>
        <taxon>Fungi</taxon>
        <taxon>Dikarya</taxon>
        <taxon>Ascomycota</taxon>
        <taxon>Pezizomycotina</taxon>
        <taxon>Dothideomycetes</taxon>
        <taxon>Dothideomycetidae</taxon>
        <taxon>Mycosphaerellales</taxon>
        <taxon>Mycosphaerellaceae</taxon>
        <taxon>Zymoseptoria</taxon>
    </lineage>
</organism>
<keyword evidence="5" id="KW-0243">Dynein</keyword>
<feature type="compositionally biased region" description="Low complexity" evidence="10">
    <location>
        <begin position="858"/>
        <end position="872"/>
    </location>
</feature>
<feature type="compositionally biased region" description="Polar residues" evidence="10">
    <location>
        <begin position="718"/>
        <end position="728"/>
    </location>
</feature>
<dbReference type="Pfam" id="PF00013">
    <property type="entry name" value="KH_1"/>
    <property type="match status" value="3"/>
</dbReference>
<accession>F9WZY3</accession>
<feature type="compositionally biased region" description="Pro residues" evidence="10">
    <location>
        <begin position="882"/>
        <end position="895"/>
    </location>
</feature>
<dbReference type="InParanoid" id="F9WZY3"/>
<feature type="domain" description="CAP-Gly" evidence="11">
    <location>
        <begin position="625"/>
        <end position="667"/>
    </location>
</feature>
<dbReference type="InterPro" id="IPR000938">
    <property type="entry name" value="CAP-Gly_domain"/>
</dbReference>
<dbReference type="Pfam" id="PF12455">
    <property type="entry name" value="Dynactin"/>
    <property type="match status" value="1"/>
</dbReference>
<dbReference type="GO" id="GO:0005819">
    <property type="term" value="C:spindle"/>
    <property type="evidence" value="ECO:0007669"/>
    <property type="project" value="UniProtKB-SubCell"/>
</dbReference>
<dbReference type="GO" id="GO:0000743">
    <property type="term" value="P:nuclear migration involved in conjugation with cellular fusion"/>
    <property type="evidence" value="ECO:0007669"/>
    <property type="project" value="TreeGrafter"/>
</dbReference>
<evidence type="ECO:0000256" key="5">
    <source>
        <dbReference type="ARBA" id="ARBA00023017"/>
    </source>
</evidence>
<dbReference type="GO" id="GO:0005874">
    <property type="term" value="C:microtubule"/>
    <property type="evidence" value="ECO:0007669"/>
    <property type="project" value="UniProtKB-KW"/>
</dbReference>
<feature type="compositionally biased region" description="Basic residues" evidence="10">
    <location>
        <begin position="118"/>
        <end position="129"/>
    </location>
</feature>
<dbReference type="Pfam" id="PF01302">
    <property type="entry name" value="CAP_GLY"/>
    <property type="match status" value="1"/>
</dbReference>
<feature type="region of interest" description="Disordered" evidence="10">
    <location>
        <begin position="94"/>
        <end position="181"/>
    </location>
</feature>
<dbReference type="GO" id="GO:0030286">
    <property type="term" value="C:dynein complex"/>
    <property type="evidence" value="ECO:0007669"/>
    <property type="project" value="UniProtKB-KW"/>
</dbReference>
<evidence type="ECO:0000256" key="3">
    <source>
        <dbReference type="ARBA" id="ARBA00022490"/>
    </source>
</evidence>
<feature type="coiled-coil region" evidence="9">
    <location>
        <begin position="1222"/>
        <end position="1256"/>
    </location>
</feature>
<gene>
    <name evidence="12" type="ORF">MYCGRDRAFT_107063</name>
</gene>
<dbReference type="eggNOG" id="KOG0971">
    <property type="taxonomic scope" value="Eukaryota"/>
</dbReference>
<reference evidence="12 13" key="1">
    <citation type="journal article" date="2011" name="PLoS Genet.">
        <title>Finished genome of the fungal wheat pathogen Mycosphaerella graminicola reveals dispensome structure, chromosome plasticity, and stealth pathogenesis.</title>
        <authorList>
            <person name="Goodwin S.B."/>
            <person name="Ben M'barek S."/>
            <person name="Dhillon B."/>
            <person name="Wittenberg A.H.J."/>
            <person name="Crane C.F."/>
            <person name="Hane J.K."/>
            <person name="Foster A.J."/>
            <person name="Van der Lee T.A.J."/>
            <person name="Grimwood J."/>
            <person name="Aerts A."/>
            <person name="Antoniw J."/>
            <person name="Bailey A."/>
            <person name="Bluhm B."/>
            <person name="Bowler J."/>
            <person name="Bristow J."/>
            <person name="van der Burgt A."/>
            <person name="Canto-Canche B."/>
            <person name="Churchill A.C.L."/>
            <person name="Conde-Ferraez L."/>
            <person name="Cools H.J."/>
            <person name="Coutinho P.M."/>
            <person name="Csukai M."/>
            <person name="Dehal P."/>
            <person name="De Wit P."/>
            <person name="Donzelli B."/>
            <person name="van de Geest H.C."/>
            <person name="van Ham R.C.H.J."/>
            <person name="Hammond-Kosack K.E."/>
            <person name="Henrissat B."/>
            <person name="Kilian A."/>
            <person name="Kobayashi A.K."/>
            <person name="Koopmann E."/>
            <person name="Kourmpetis Y."/>
            <person name="Kuzniar A."/>
            <person name="Lindquist E."/>
            <person name="Lombard V."/>
            <person name="Maliepaard C."/>
            <person name="Martins N."/>
            <person name="Mehrabi R."/>
            <person name="Nap J.P.H."/>
            <person name="Ponomarenko A."/>
            <person name="Rudd J.J."/>
            <person name="Salamov A."/>
            <person name="Schmutz J."/>
            <person name="Schouten H.J."/>
            <person name="Shapiro H."/>
            <person name="Stergiopoulos I."/>
            <person name="Torriani S.F.F."/>
            <person name="Tu H."/>
            <person name="de Vries R.P."/>
            <person name="Waalwijk C."/>
            <person name="Ware S.B."/>
            <person name="Wiebenga A."/>
            <person name="Zwiers L.-H."/>
            <person name="Oliver R.P."/>
            <person name="Grigoriev I.V."/>
            <person name="Kema G.H.J."/>
        </authorList>
    </citation>
    <scope>NUCLEOTIDE SEQUENCE [LARGE SCALE GENOMIC DNA]</scope>
    <source>
        <strain evidence="13">CBS 115943 / IPO323</strain>
    </source>
</reference>
<feature type="compositionally biased region" description="Basic and acidic residues" evidence="10">
    <location>
        <begin position="834"/>
        <end position="857"/>
    </location>
</feature>
<feature type="region of interest" description="Disordered" evidence="10">
    <location>
        <begin position="12"/>
        <end position="71"/>
    </location>
</feature>
<dbReference type="SUPFAM" id="SSF54791">
    <property type="entry name" value="Eukaryotic type KH-domain (KH-domain type I)"/>
    <property type="match status" value="3"/>
</dbReference>
<evidence type="ECO:0000256" key="2">
    <source>
        <dbReference type="ARBA" id="ARBA00011010"/>
    </source>
</evidence>
<dbReference type="GO" id="GO:0051286">
    <property type="term" value="C:cell tip"/>
    <property type="evidence" value="ECO:0007669"/>
    <property type="project" value="TreeGrafter"/>
</dbReference>
<dbReference type="EMBL" id="CM001196">
    <property type="protein sequence ID" value="EGP91137.1"/>
    <property type="molecule type" value="Genomic_DNA"/>
</dbReference>
<feature type="compositionally biased region" description="Pro residues" evidence="10">
    <location>
        <begin position="29"/>
        <end position="44"/>
    </location>
</feature>
<sequence length="1907" mass="209670">MAQPDISQILAALAQSQPNGTPQAGAPQHQPPSHQPPPGYPPGMMPGQPSSAPPASYLPQPSSTGSVDLSAIKPVNSGSVSIADAIAKARHIAENRGLSSYDARQAAQREDPRLAGRGGRRSRSRSRSPPRRDNYNSNPYRDERREDPRRGNFRRSPSNDRNVRGSRDPPQGFRSNDGETETIQVKSALVGLIIGRNGENLRKVESESGARVQFLQAQGSHVVERDCTISGPLRARESAKAAIFSIIEENGGTPSQPEKGAYTAGMPGRAKVNLPALREGEASTQIMVPDKTVGLIIGRGGETIKDLQERSGCHVNIVGENKSVNGLRPVNLIGSERATATAKEMILEIVESDSRDNQARGGGGSSMPPAGRDRGYDNNNSQRGGGGGGRDHIEKTISVPSQAVGMIIGKGGETIKDMQRTTGCKINVNQPKPPDIYREIDLAGSASAMAEAEKVIWEKVETVRERDAASGRDPGPGRDQGPSQYNAYSQQQAPPAMPGYGQYGAQPQAQAFQLPQALQQLTQQPGATSSDQQDPYAAQQWYAQWFASQMAQQQQQQQQPPGGHPNAKLVLLGLQFYGDKVWMVFPITVTNGFPFATAIHKPMAFAAGQRIELNDGKAGTIRFAGPTAFQTGDWIGVELEEPTGKNDGSVQGQRYFDCAPKYGIFCRASGISRVIEEPTPKPKAANNGAPVRARPSSIQDPANGARRQTLREEAAARRSSTVAGTPTPASRVASGMRSPAKSPTKQLGISRVSSASTSRTSTPPTGVKRPPIKGVAAKPSSTIPPGSRRTSTLPPTSASASARTSRPSLAAGPTSAASYTRGGLARGPPPARSPLRDRLQPTAERPIRDVSSERTSQRESASSSAVSQTATTDDGEDEAPPNFAPPSMPPPPPEPVSRARRPSSPAAASIHSQRTIRSTAASTRQIEELEAKLKVLERKRMEDREVKQQLELAVAERDKYQAVIEKLQTKYRPQQQELEQLKRDLAEYEERIVAIDDLKAQHEVDMESAIMDRELAQEESANHKDELEALREKNEELVLELEILKEENSEYTKEMTSEERSSTGYLQLVRTNERLKDALIRLRDITQDKEAELKDQIDGLQERLKEADEAKIQFEETKEKLLRSQSDTEDLRQQLEVAQGAEEMIETMAEDNETLRNKLNELRAVIEDLESLREINDELEINHVETEKQLQEELDFKDSLLMDRERTSKQQQAALDQADFNINRFRELVTQLTGDLQDLQASKQITEAEASQLSSKSRAMMDLNTKLQSSAAKTQVKQIDLELRKLDAEQASEHLAIVQLFLPESFKAERDSVLALLRFKRIGFKANLVQTFVKERIASFGTRGQDEEVFAACDALAKLTWIGGMSERLVNSISSCSPDAFAQYGSALFELEVVERTLNDYVDALRRDELKESDMTVRLGRSIEVMTHLSSLHISDGLPDHADKLIMKTMLVQSHLESATSALTVTRTLLESNLSDATDEDAAVDDETASENALLLTRLKSIIEQVRNAKVISSKTHRALVELKLSSLALESSLFDSFEGAASIAAAVVAYACESGTALQELFGEEGRAEPFTMSEVASILARVANKVFSTSDAEAGPYATLNGQLRELSSQLSDLSTLPTDLDNTVEFERAPEPWVARADDLKRTKITSIDTEAELTRTLEIVRERDIIIKQKERELDEQSIKIETLEARYRDAGKRTAKIAELERALREAKESESKAKKDIALARHEAQQDIDRAREEMSRLADERSKSGKSDEIDDDAMGAGTRFKIKRDEWKAAGMESAIRFLREDNIRLRQPAPNSPTSIAKAHKWIFEPLVPSVKAQGGQQRSVVGSKVVEQMLTLATMPSPVDLTKIPDNKLAWRPAKESSRWQVERRKEEWLDWKAWAESVAQPQREVARDVPAMMVAV</sequence>
<keyword evidence="6 9" id="KW-0175">Coiled coil</keyword>
<feature type="compositionally biased region" description="Low complexity" evidence="10">
    <location>
        <begin position="902"/>
        <end position="912"/>
    </location>
</feature>
<dbReference type="GO" id="GO:0003723">
    <property type="term" value="F:RNA binding"/>
    <property type="evidence" value="ECO:0007669"/>
    <property type="project" value="UniProtKB-UniRule"/>
</dbReference>
<dbReference type="InterPro" id="IPR022157">
    <property type="entry name" value="Dynactin"/>
</dbReference>
<feature type="region of interest" description="Disordered" evidence="10">
    <location>
        <begin position="351"/>
        <end position="398"/>
    </location>
</feature>
<dbReference type="InterPro" id="IPR036612">
    <property type="entry name" value="KH_dom_type_1_sf"/>
</dbReference>
<feature type="compositionally biased region" description="Low complexity" evidence="10">
    <location>
        <begin position="45"/>
        <end position="57"/>
    </location>
</feature>
<evidence type="ECO:0000256" key="10">
    <source>
        <dbReference type="SAM" id="MobiDB-lite"/>
    </source>
</evidence>
<evidence type="ECO:0000256" key="1">
    <source>
        <dbReference type="ARBA" id="ARBA00004245"/>
    </source>
</evidence>
<dbReference type="GO" id="GO:0005816">
    <property type="term" value="C:spindle pole body"/>
    <property type="evidence" value="ECO:0007669"/>
    <property type="project" value="TreeGrafter"/>
</dbReference>
<evidence type="ECO:0000256" key="7">
    <source>
        <dbReference type="ARBA" id="ARBA00023212"/>
    </source>
</evidence>
<dbReference type="InterPro" id="IPR004088">
    <property type="entry name" value="KH_dom_type_1"/>
</dbReference>
<feature type="compositionally biased region" description="Basic and acidic residues" evidence="10">
    <location>
        <begin position="1711"/>
        <end position="1755"/>
    </location>
</feature>
<evidence type="ECO:0000256" key="8">
    <source>
        <dbReference type="PROSITE-ProRule" id="PRU00117"/>
    </source>
</evidence>
<proteinExistence type="inferred from homology"/>
<keyword evidence="8" id="KW-0694">RNA-binding</keyword>
<dbReference type="PROSITE" id="PS00845">
    <property type="entry name" value="CAP_GLY_1"/>
    <property type="match status" value="1"/>
</dbReference>
<protein>
    <recommendedName>
        <fullName evidence="11">CAP-Gly domain-containing protein</fullName>
    </recommendedName>
</protein>
<keyword evidence="3" id="KW-0963">Cytoplasm</keyword>
<feature type="region of interest" description="Disordered" evidence="10">
    <location>
        <begin position="464"/>
        <end position="503"/>
    </location>
</feature>
<dbReference type="GO" id="GO:0005814">
    <property type="term" value="C:centriole"/>
    <property type="evidence" value="ECO:0007669"/>
    <property type="project" value="UniProtKB-SubCell"/>
</dbReference>
<comment type="subcellular location">
    <subcellularLocation>
        <location evidence="1">Cytoplasm</location>
        <location evidence="1">Cytoskeleton</location>
    </subcellularLocation>
</comment>
<evidence type="ECO:0000256" key="6">
    <source>
        <dbReference type="ARBA" id="ARBA00023054"/>
    </source>
</evidence>
<name>F9WZY3_ZYMTI</name>
<dbReference type="Gene3D" id="2.30.30.190">
    <property type="entry name" value="CAP Gly-rich-like domain"/>
    <property type="match status" value="1"/>
</dbReference>
<dbReference type="PROSITE" id="PS50084">
    <property type="entry name" value="KH_TYPE_1"/>
    <property type="match status" value="3"/>
</dbReference>
<feature type="compositionally biased region" description="Polar residues" evidence="10">
    <location>
        <begin position="913"/>
        <end position="923"/>
    </location>
</feature>
<evidence type="ECO:0000259" key="11">
    <source>
        <dbReference type="PROSITE" id="PS50245"/>
    </source>
</evidence>
<keyword evidence="7" id="KW-0206">Cytoskeleton</keyword>
<dbReference type="GO" id="GO:0000132">
    <property type="term" value="P:establishment of mitotic spindle orientation"/>
    <property type="evidence" value="ECO:0007669"/>
    <property type="project" value="TreeGrafter"/>
</dbReference>
<feature type="compositionally biased region" description="Low complexity" evidence="10">
    <location>
        <begin position="784"/>
        <end position="811"/>
    </location>
</feature>
<feature type="region of interest" description="Disordered" evidence="10">
    <location>
        <begin position="1711"/>
        <end position="1761"/>
    </location>
</feature>
<feature type="compositionally biased region" description="Basic and acidic residues" evidence="10">
    <location>
        <begin position="157"/>
        <end position="167"/>
    </location>
</feature>
<dbReference type="SMART" id="SM00322">
    <property type="entry name" value="KH"/>
    <property type="match status" value="3"/>
</dbReference>